<dbReference type="AlphaFoldDB" id="A0A2G6MU30"/>
<evidence type="ECO:0000256" key="6">
    <source>
        <dbReference type="SAM" id="Coils"/>
    </source>
</evidence>
<keyword evidence="4 7" id="KW-1133">Transmembrane helix</keyword>
<feature type="transmembrane region" description="Helical" evidence="7">
    <location>
        <begin position="190"/>
        <end position="208"/>
    </location>
</feature>
<evidence type="ECO:0000313" key="9">
    <source>
        <dbReference type="EMBL" id="PIE63466.1"/>
    </source>
</evidence>
<keyword evidence="6" id="KW-0175">Coiled coil</keyword>
<dbReference type="Pfam" id="PF08239">
    <property type="entry name" value="SH3_3"/>
    <property type="match status" value="1"/>
</dbReference>
<evidence type="ECO:0000256" key="4">
    <source>
        <dbReference type="ARBA" id="ARBA00022989"/>
    </source>
</evidence>
<keyword evidence="3" id="KW-0732">Signal</keyword>
<reference evidence="9 10" key="1">
    <citation type="submission" date="2017-10" db="EMBL/GenBank/DDBJ databases">
        <title>Novel microbial diversity and functional potential in the marine mammal oral microbiome.</title>
        <authorList>
            <person name="Dudek N.K."/>
            <person name="Sun C.L."/>
            <person name="Burstein D."/>
            <person name="Kantor R.S."/>
            <person name="Aliaga Goltsman D.S."/>
            <person name="Bik E.M."/>
            <person name="Thomas B.C."/>
            <person name="Banfield J.F."/>
            <person name="Relman D.A."/>
        </authorList>
    </citation>
    <scope>NUCLEOTIDE SEQUENCE [LARGE SCALE GENOMIC DNA]</scope>
    <source>
        <strain evidence="9">DOLJORAL78_47_202</strain>
    </source>
</reference>
<name>A0A2G6MU30_9BACT</name>
<comment type="caution">
    <text evidence="9">The sequence shown here is derived from an EMBL/GenBank/DDBJ whole genome shotgun (WGS) entry which is preliminary data.</text>
</comment>
<dbReference type="Gene3D" id="2.30.30.40">
    <property type="entry name" value="SH3 Domains"/>
    <property type="match status" value="1"/>
</dbReference>
<organism evidence="9 10">
    <name type="scientific">Desulfobacter postgatei</name>
    <dbReference type="NCBI Taxonomy" id="2293"/>
    <lineage>
        <taxon>Bacteria</taxon>
        <taxon>Pseudomonadati</taxon>
        <taxon>Thermodesulfobacteriota</taxon>
        <taxon>Desulfobacteria</taxon>
        <taxon>Desulfobacterales</taxon>
        <taxon>Desulfobacteraceae</taxon>
        <taxon>Desulfobacter</taxon>
    </lineage>
</organism>
<dbReference type="EMBL" id="PDTI01000004">
    <property type="protein sequence ID" value="PIE63466.1"/>
    <property type="molecule type" value="Genomic_DNA"/>
</dbReference>
<evidence type="ECO:0000259" key="8">
    <source>
        <dbReference type="PROSITE" id="PS51781"/>
    </source>
</evidence>
<evidence type="ECO:0000256" key="3">
    <source>
        <dbReference type="ARBA" id="ARBA00022729"/>
    </source>
</evidence>
<feature type="coiled-coil region" evidence="6">
    <location>
        <begin position="94"/>
        <end position="164"/>
    </location>
</feature>
<dbReference type="NCBIfam" id="TIGR04211">
    <property type="entry name" value="SH3_and_anchor"/>
    <property type="match status" value="1"/>
</dbReference>
<dbReference type="InterPro" id="IPR016476">
    <property type="entry name" value="SH3_dom_pro"/>
</dbReference>
<evidence type="ECO:0000313" key="10">
    <source>
        <dbReference type="Proteomes" id="UP000231203"/>
    </source>
</evidence>
<dbReference type="InterPro" id="IPR003646">
    <property type="entry name" value="SH3-like_bac-type"/>
</dbReference>
<gene>
    <name evidence="9" type="ORF">CSA25_00215</name>
</gene>
<feature type="domain" description="SH3b" evidence="8">
    <location>
        <begin position="24"/>
        <end position="88"/>
    </location>
</feature>
<dbReference type="PROSITE" id="PS51781">
    <property type="entry name" value="SH3B"/>
    <property type="match status" value="1"/>
</dbReference>
<evidence type="ECO:0000256" key="2">
    <source>
        <dbReference type="ARBA" id="ARBA00022692"/>
    </source>
</evidence>
<dbReference type="Gene3D" id="1.20.5.1700">
    <property type="match status" value="1"/>
</dbReference>
<dbReference type="SMART" id="SM00287">
    <property type="entry name" value="SH3b"/>
    <property type="match status" value="1"/>
</dbReference>
<accession>A0A2G6MU30</accession>
<evidence type="ECO:0000256" key="5">
    <source>
        <dbReference type="ARBA" id="ARBA00023136"/>
    </source>
</evidence>
<protein>
    <submittedName>
        <fullName evidence="9">Peptide-binding protein</fullName>
    </submittedName>
</protein>
<proteinExistence type="predicted"/>
<sequence length="220" mass="24006">MIQLFPRICAVILIVIGTTALCHARTAYVSDMLVLTFRNGPGPSYPSISTLKSDTPLTIIEEQNGYLKVALSSGEQGWVDKNYVVTDPPKSIIIDRLKKENAALEDKIRALTEQTNQAAMEQLKKENQDLLRSVETLTSQYTALKAASANVTDTLEENKRLKTQNASLSATLAQQDPDGEFTFKTGMIKWFLAGVGVLLLGWVIGLSLSSRQGSSGSLLD</sequence>
<keyword evidence="2 7" id="KW-0812">Transmembrane</keyword>
<comment type="subcellular location">
    <subcellularLocation>
        <location evidence="1">Membrane</location>
        <topology evidence="1">Single-pass membrane protein</topology>
    </subcellularLocation>
</comment>
<evidence type="ECO:0000256" key="1">
    <source>
        <dbReference type="ARBA" id="ARBA00004167"/>
    </source>
</evidence>
<dbReference type="GO" id="GO:0016020">
    <property type="term" value="C:membrane"/>
    <property type="evidence" value="ECO:0007669"/>
    <property type="project" value="UniProtKB-SubCell"/>
</dbReference>
<evidence type="ECO:0000256" key="7">
    <source>
        <dbReference type="SAM" id="Phobius"/>
    </source>
</evidence>
<dbReference type="Proteomes" id="UP000231203">
    <property type="component" value="Unassembled WGS sequence"/>
</dbReference>
<keyword evidence="5 7" id="KW-0472">Membrane</keyword>